<keyword evidence="5" id="KW-0812">Transmembrane</keyword>
<protein>
    <submittedName>
        <fullName evidence="8">Outer membrane channel protein</fullName>
    </submittedName>
</protein>
<dbReference type="GO" id="GO:0015562">
    <property type="term" value="F:efflux transmembrane transporter activity"/>
    <property type="evidence" value="ECO:0007669"/>
    <property type="project" value="InterPro"/>
</dbReference>
<organism evidence="8 9">
    <name type="scientific">Neisseria elongata</name>
    <dbReference type="NCBI Taxonomy" id="495"/>
    <lineage>
        <taxon>Bacteria</taxon>
        <taxon>Pseudomonadati</taxon>
        <taxon>Pseudomonadota</taxon>
        <taxon>Betaproteobacteria</taxon>
        <taxon>Neisseriales</taxon>
        <taxon>Neisseriaceae</taxon>
        <taxon>Neisseria</taxon>
    </lineage>
</organism>
<evidence type="ECO:0000256" key="1">
    <source>
        <dbReference type="ARBA" id="ARBA00004442"/>
    </source>
</evidence>
<evidence type="ECO:0000256" key="4">
    <source>
        <dbReference type="ARBA" id="ARBA00022452"/>
    </source>
</evidence>
<dbReference type="Pfam" id="PF02321">
    <property type="entry name" value="OEP"/>
    <property type="match status" value="2"/>
</dbReference>
<keyword evidence="4" id="KW-1134">Transmembrane beta strand</keyword>
<dbReference type="EMBL" id="UGQW01000002">
    <property type="protein sequence ID" value="STZ67333.1"/>
    <property type="molecule type" value="Genomic_DNA"/>
</dbReference>
<dbReference type="SUPFAM" id="SSF56954">
    <property type="entry name" value="Outer membrane efflux proteins (OEP)"/>
    <property type="match status" value="1"/>
</dbReference>
<dbReference type="InterPro" id="IPR051906">
    <property type="entry name" value="TolC-like"/>
</dbReference>
<keyword evidence="3" id="KW-0813">Transport</keyword>
<dbReference type="GO" id="GO:0009279">
    <property type="term" value="C:cell outer membrane"/>
    <property type="evidence" value="ECO:0007669"/>
    <property type="project" value="UniProtKB-SubCell"/>
</dbReference>
<dbReference type="PANTHER" id="PTHR30026">
    <property type="entry name" value="OUTER MEMBRANE PROTEIN TOLC"/>
    <property type="match status" value="1"/>
</dbReference>
<dbReference type="PANTHER" id="PTHR30026:SF20">
    <property type="entry name" value="OUTER MEMBRANE PROTEIN TOLC"/>
    <property type="match status" value="1"/>
</dbReference>
<dbReference type="GO" id="GO:0015288">
    <property type="term" value="F:porin activity"/>
    <property type="evidence" value="ECO:0007669"/>
    <property type="project" value="TreeGrafter"/>
</dbReference>
<dbReference type="InterPro" id="IPR003423">
    <property type="entry name" value="OMP_efflux"/>
</dbReference>
<sequence length="428" mass="48449">MQKFRKAVKDTIQEAIFLAIVLLSASQSIAAKELRDILRQSLLNDPLLLEAQANKSAAGSATKATRAGHYPVISVTGTQTLLQKNDDSDDDLSNGLGVKGSLNLYAWGGIEAGVKRDKQKEIYYDYKYYETQEELGKTIGKLYLRALRAKESLLINEQSLNRHNKLLNDLGVVVQYDSGRRSELIEARSRQLQVQTTIIQLRRTMELALSELSKYTPEPIKPEDLQDPFSADSTTSLINRFRQEDNGNNPTYLAQKAERESTRYELDVSKASRLPALNLEGYMSNKSKQVYLNLQWNLFDEASRHTVNKNKHTLTAADAKLDQILREVGERARTAEIDMAQSERQVNISAEHIVAQKEVVKAYELQFKVARRTLTDVLNSYIELSRIEQENITARNDFRDAALEYLVSQSQIARWAGITNSQDMNSAK</sequence>
<evidence type="ECO:0000313" key="9">
    <source>
        <dbReference type="Proteomes" id="UP000254927"/>
    </source>
</evidence>
<keyword evidence="6" id="KW-0472">Membrane</keyword>
<dbReference type="AlphaFoldDB" id="A0A378TZH7"/>
<dbReference type="GeneID" id="93351805"/>
<evidence type="ECO:0000256" key="7">
    <source>
        <dbReference type="ARBA" id="ARBA00023237"/>
    </source>
</evidence>
<accession>A0A378TZH7</accession>
<evidence type="ECO:0000256" key="3">
    <source>
        <dbReference type="ARBA" id="ARBA00022448"/>
    </source>
</evidence>
<evidence type="ECO:0000313" key="8">
    <source>
        <dbReference type="EMBL" id="STZ67333.1"/>
    </source>
</evidence>
<evidence type="ECO:0000256" key="2">
    <source>
        <dbReference type="ARBA" id="ARBA00007613"/>
    </source>
</evidence>
<comment type="subcellular location">
    <subcellularLocation>
        <location evidence="1">Cell outer membrane</location>
    </subcellularLocation>
</comment>
<evidence type="ECO:0000256" key="6">
    <source>
        <dbReference type="ARBA" id="ARBA00023136"/>
    </source>
</evidence>
<gene>
    <name evidence="8" type="ORF">NCTC10660_00807</name>
</gene>
<dbReference type="Gene3D" id="1.20.1600.10">
    <property type="entry name" value="Outer membrane efflux proteins (OEP)"/>
    <property type="match status" value="1"/>
</dbReference>
<proteinExistence type="inferred from homology"/>
<dbReference type="GO" id="GO:1990281">
    <property type="term" value="C:efflux pump complex"/>
    <property type="evidence" value="ECO:0007669"/>
    <property type="project" value="TreeGrafter"/>
</dbReference>
<evidence type="ECO:0000256" key="5">
    <source>
        <dbReference type="ARBA" id="ARBA00022692"/>
    </source>
</evidence>
<name>A0A378TZH7_NEIEL</name>
<reference evidence="8 9" key="1">
    <citation type="submission" date="2018-06" db="EMBL/GenBank/DDBJ databases">
        <authorList>
            <consortium name="Pathogen Informatics"/>
            <person name="Doyle S."/>
        </authorList>
    </citation>
    <scope>NUCLEOTIDE SEQUENCE [LARGE SCALE GENOMIC DNA]</scope>
    <source>
        <strain evidence="8 9">NCTC10660</strain>
    </source>
</reference>
<dbReference type="RefSeq" id="WP_074895873.1">
    <property type="nucleotide sequence ID" value="NZ_CAURIW010000005.1"/>
</dbReference>
<comment type="similarity">
    <text evidence="2">Belongs to the outer membrane factor (OMF) (TC 1.B.17) family.</text>
</comment>
<keyword evidence="7" id="KW-0998">Cell outer membrane</keyword>
<dbReference type="Proteomes" id="UP000254927">
    <property type="component" value="Unassembled WGS sequence"/>
</dbReference>